<comment type="caution">
    <text evidence="2">The sequence shown here is derived from an EMBL/GenBank/DDBJ whole genome shotgun (WGS) entry which is preliminary data.</text>
</comment>
<name>A0A9W6G5R9_9ACTN</name>
<protein>
    <submittedName>
        <fullName evidence="2">Uncharacterized protein</fullName>
    </submittedName>
</protein>
<dbReference type="AlphaFoldDB" id="A0A9W6G5R9"/>
<dbReference type="EMBL" id="BSDT01000001">
    <property type="protein sequence ID" value="GLI41016.1"/>
    <property type="molecule type" value="Genomic_DNA"/>
</dbReference>
<reference evidence="2" key="1">
    <citation type="submission" date="2022-12" db="EMBL/GenBank/DDBJ databases">
        <title>Reference genome sequencing for broad-spectrum identification of bacterial and archaeal isolates by mass spectrometry.</title>
        <authorList>
            <person name="Sekiguchi Y."/>
            <person name="Tourlousse D.M."/>
        </authorList>
    </citation>
    <scope>NUCLEOTIDE SEQUENCE</scope>
    <source>
        <strain evidence="2">LLR39Z86</strain>
    </source>
</reference>
<gene>
    <name evidence="2" type="ORF">GALLR39Z86_08660</name>
</gene>
<sequence length="73" mass="7843">MMPVPAPSPAPQAAATAPAHNSARQVHGAQPWVPSGRVRNRRDRQRAARCLTGPDQARVSRASRLRRGAVESP</sequence>
<evidence type="ECO:0000256" key="1">
    <source>
        <dbReference type="SAM" id="MobiDB-lite"/>
    </source>
</evidence>
<evidence type="ECO:0000313" key="2">
    <source>
        <dbReference type="EMBL" id="GLI41016.1"/>
    </source>
</evidence>
<evidence type="ECO:0000313" key="3">
    <source>
        <dbReference type="Proteomes" id="UP001144313"/>
    </source>
</evidence>
<accession>A0A9W6G5R9</accession>
<proteinExistence type="predicted"/>
<feature type="region of interest" description="Disordered" evidence="1">
    <location>
        <begin position="1"/>
        <end position="73"/>
    </location>
</feature>
<keyword evidence="3" id="KW-1185">Reference proteome</keyword>
<organism evidence="2 3">
    <name type="scientific">Glycomyces algeriensis</name>
    <dbReference type="NCBI Taxonomy" id="256037"/>
    <lineage>
        <taxon>Bacteria</taxon>
        <taxon>Bacillati</taxon>
        <taxon>Actinomycetota</taxon>
        <taxon>Actinomycetes</taxon>
        <taxon>Glycomycetales</taxon>
        <taxon>Glycomycetaceae</taxon>
        <taxon>Glycomyces</taxon>
    </lineage>
</organism>
<dbReference type="Proteomes" id="UP001144313">
    <property type="component" value="Unassembled WGS sequence"/>
</dbReference>
<feature type="compositionally biased region" description="Pro residues" evidence="1">
    <location>
        <begin position="1"/>
        <end position="10"/>
    </location>
</feature>